<keyword evidence="1" id="KW-1133">Transmembrane helix</keyword>
<dbReference type="RefSeq" id="WP_344198559.1">
    <property type="nucleotide sequence ID" value="NZ_BAAAME010000002.1"/>
</dbReference>
<proteinExistence type="predicted"/>
<name>A0ABN2JM72_9ACTN</name>
<dbReference type="SUPFAM" id="SSF54427">
    <property type="entry name" value="NTF2-like"/>
    <property type="match status" value="1"/>
</dbReference>
<protein>
    <recommendedName>
        <fullName evidence="4">Nuclear transport factor 2 family protein</fullName>
    </recommendedName>
</protein>
<comment type="caution">
    <text evidence="2">The sequence shown here is derived from an EMBL/GenBank/DDBJ whole genome shotgun (WGS) entry which is preliminary data.</text>
</comment>
<keyword evidence="1" id="KW-0472">Membrane</keyword>
<keyword evidence="1" id="KW-0812">Transmembrane</keyword>
<feature type="transmembrane region" description="Helical" evidence="1">
    <location>
        <begin position="6"/>
        <end position="29"/>
    </location>
</feature>
<keyword evidence="3" id="KW-1185">Reference proteome</keyword>
<accession>A0ABN2JM72</accession>
<gene>
    <name evidence="2" type="ORF">GCM10009710_10890</name>
</gene>
<evidence type="ECO:0000256" key="1">
    <source>
        <dbReference type="SAM" id="Phobius"/>
    </source>
</evidence>
<evidence type="ECO:0000313" key="3">
    <source>
        <dbReference type="Proteomes" id="UP001501057"/>
    </source>
</evidence>
<dbReference type="EMBL" id="BAAAME010000002">
    <property type="protein sequence ID" value="GAA1732056.1"/>
    <property type="molecule type" value="Genomic_DNA"/>
</dbReference>
<reference evidence="2 3" key="1">
    <citation type="journal article" date="2019" name="Int. J. Syst. Evol. Microbiol.">
        <title>The Global Catalogue of Microorganisms (GCM) 10K type strain sequencing project: providing services to taxonomists for standard genome sequencing and annotation.</title>
        <authorList>
            <consortium name="The Broad Institute Genomics Platform"/>
            <consortium name="The Broad Institute Genome Sequencing Center for Infectious Disease"/>
            <person name="Wu L."/>
            <person name="Ma J."/>
        </authorList>
    </citation>
    <scope>NUCLEOTIDE SEQUENCE [LARGE SCALE GENOMIC DNA]</scope>
    <source>
        <strain evidence="2 3">JCM 13518</strain>
    </source>
</reference>
<dbReference type="InterPro" id="IPR032710">
    <property type="entry name" value="NTF2-like_dom_sf"/>
</dbReference>
<sequence>MHDRPLWPYATALAGLAIIVLGVVLGLVAGIASRDGRALPGGASDPAAAVLMWDRAFRFGDCDSFQETTTAEFRADYGQSAADYSTCDGFHEGLEEIEDGKPDDFWRTYGIEILDVSITGDTARITTEESWTYLDDGRERETSDTYTYDLVLVEGHWLIDDASFLYAGDETSV</sequence>
<organism evidence="2 3">
    <name type="scientific">Aeromicrobium alkaliterrae</name>
    <dbReference type="NCBI Taxonomy" id="302168"/>
    <lineage>
        <taxon>Bacteria</taxon>
        <taxon>Bacillati</taxon>
        <taxon>Actinomycetota</taxon>
        <taxon>Actinomycetes</taxon>
        <taxon>Propionibacteriales</taxon>
        <taxon>Nocardioidaceae</taxon>
        <taxon>Aeromicrobium</taxon>
    </lineage>
</organism>
<dbReference type="Proteomes" id="UP001501057">
    <property type="component" value="Unassembled WGS sequence"/>
</dbReference>
<evidence type="ECO:0008006" key="4">
    <source>
        <dbReference type="Google" id="ProtNLM"/>
    </source>
</evidence>
<evidence type="ECO:0000313" key="2">
    <source>
        <dbReference type="EMBL" id="GAA1732056.1"/>
    </source>
</evidence>